<protein>
    <recommendedName>
        <fullName evidence="4">SH3 domain-containing protein</fullName>
    </recommendedName>
</protein>
<reference evidence="2" key="1">
    <citation type="submission" date="2024-02" db="EMBL/GenBank/DDBJ databases">
        <authorList>
            <consortium name="ELIXIR-Norway"/>
            <consortium name="Elixir Norway"/>
        </authorList>
    </citation>
    <scope>NUCLEOTIDE SEQUENCE</scope>
</reference>
<dbReference type="EMBL" id="OZ019907">
    <property type="protein sequence ID" value="CAK9205675.1"/>
    <property type="molecule type" value="Genomic_DNA"/>
</dbReference>
<organism evidence="2 3">
    <name type="scientific">Sphagnum troendelagicum</name>
    <dbReference type="NCBI Taxonomy" id="128251"/>
    <lineage>
        <taxon>Eukaryota</taxon>
        <taxon>Viridiplantae</taxon>
        <taxon>Streptophyta</taxon>
        <taxon>Embryophyta</taxon>
        <taxon>Bryophyta</taxon>
        <taxon>Sphagnophytina</taxon>
        <taxon>Sphagnopsida</taxon>
        <taxon>Sphagnales</taxon>
        <taxon>Sphagnaceae</taxon>
        <taxon>Sphagnum</taxon>
    </lineage>
</organism>
<gene>
    <name evidence="2" type="ORF">CSSPTR1EN2_LOCUS7967</name>
</gene>
<evidence type="ECO:0008006" key="4">
    <source>
        <dbReference type="Google" id="ProtNLM"/>
    </source>
</evidence>
<keyword evidence="1" id="KW-1133">Transmembrane helix</keyword>
<feature type="transmembrane region" description="Helical" evidence="1">
    <location>
        <begin position="23"/>
        <end position="44"/>
    </location>
</feature>
<keyword evidence="1" id="KW-0812">Transmembrane</keyword>
<name>A0ABP0TYI9_9BRYO</name>
<proteinExistence type="predicted"/>
<keyword evidence="1" id="KW-0472">Membrane</keyword>
<evidence type="ECO:0000256" key="1">
    <source>
        <dbReference type="SAM" id="Phobius"/>
    </source>
</evidence>
<accession>A0ABP0TYI9</accession>
<keyword evidence="3" id="KW-1185">Reference proteome</keyword>
<evidence type="ECO:0000313" key="2">
    <source>
        <dbReference type="EMBL" id="CAK9205675.1"/>
    </source>
</evidence>
<evidence type="ECO:0000313" key="3">
    <source>
        <dbReference type="Proteomes" id="UP001497512"/>
    </source>
</evidence>
<sequence>MIMGARAAIFKAPAGTSSIFQQLVGMAAIVFYLMSTMIILSTAYEYSEASAKESTYVLPGPTNMDVCMICAPKGASTVTCDAIELLPQGTTVQIICKELGEDHAIWYHVCAVAGGRAGACGYLPESVIQCKVKGCHAPPCC</sequence>
<dbReference type="Proteomes" id="UP001497512">
    <property type="component" value="Chromosome 15"/>
</dbReference>